<dbReference type="GO" id="GO:0005797">
    <property type="term" value="C:Golgi medial cisterna"/>
    <property type="evidence" value="ECO:0007669"/>
    <property type="project" value="TreeGrafter"/>
</dbReference>
<keyword evidence="7 12" id="KW-1133">Transmembrane helix</keyword>
<comment type="subcellular location">
    <subcellularLocation>
        <location evidence="1">Golgi apparatus membrane</location>
        <topology evidence="1">Single-pass type IV membrane protein</topology>
    </subcellularLocation>
</comment>
<evidence type="ECO:0000256" key="4">
    <source>
        <dbReference type="ARBA" id="ARBA00022448"/>
    </source>
</evidence>
<dbReference type="GO" id="GO:0000139">
    <property type="term" value="C:Golgi membrane"/>
    <property type="evidence" value="ECO:0007669"/>
    <property type="project" value="UniProtKB-SubCell"/>
</dbReference>
<evidence type="ECO:0000256" key="11">
    <source>
        <dbReference type="SAM" id="Coils"/>
    </source>
</evidence>
<dbReference type="Pfam" id="PF12352">
    <property type="entry name" value="V-SNARE_C"/>
    <property type="match status" value="1"/>
</dbReference>
<comment type="function">
    <text evidence="10">Involved in transport from the ER to the Golgi apparatus as well as in intra-Golgi transport. It belongs to a super-family of proteins called t-SNAREs or soluble NSF (N-ethylmaleimide-sensitive factor) attachment protein receptor.</text>
</comment>
<dbReference type="GO" id="GO:0048219">
    <property type="term" value="P:inter-Golgi cisterna vesicle-mediated transport"/>
    <property type="evidence" value="ECO:0007669"/>
    <property type="project" value="TreeGrafter"/>
</dbReference>
<keyword evidence="9 10" id="KW-0472">Membrane</keyword>
<evidence type="ECO:0000313" key="14">
    <source>
        <dbReference type="Proteomes" id="UP000801492"/>
    </source>
</evidence>
<keyword evidence="4 10" id="KW-0813">Transport</keyword>
<dbReference type="AlphaFoldDB" id="A0A8K0GC26"/>
<keyword evidence="8 10" id="KW-0333">Golgi apparatus</keyword>
<evidence type="ECO:0000256" key="1">
    <source>
        <dbReference type="ARBA" id="ARBA00004409"/>
    </source>
</evidence>
<protein>
    <recommendedName>
        <fullName evidence="3 10">Golgi SNAP receptor complex member 1</fullName>
    </recommendedName>
</protein>
<keyword evidence="14" id="KW-1185">Reference proteome</keyword>
<evidence type="ECO:0000256" key="12">
    <source>
        <dbReference type="SAM" id="Phobius"/>
    </source>
</evidence>
<name>A0A8K0GC26_IGNLU</name>
<evidence type="ECO:0000256" key="9">
    <source>
        <dbReference type="ARBA" id="ARBA00023136"/>
    </source>
</evidence>
<evidence type="ECO:0000313" key="13">
    <source>
        <dbReference type="EMBL" id="KAF2893461.1"/>
    </source>
</evidence>
<dbReference type="PIRSF" id="PIRSF027109">
    <property type="entry name" value="Golgi_SNARE"/>
    <property type="match status" value="1"/>
</dbReference>
<sequence>MTADDFGDDNTINMASTVLTYEDLRKQARLLENEIDLKLVAFSKLGAGINTPHHDHNSDTVPLLSGEDTFETMAMEIEQLLKKLTQINERMSEQPVSGAAMLHTLQRHRDILADMSRDFHKTNTQHEARREREELLKSTRTDLYRPEGINRRDQYLKENAHIHNSDRLVNEQISIAMETREHLISQRQTFKKLQTRFNDISNRFPLINSLIQRINLRKRRDSIIVGLVVAICTFLLLLYAFH</sequence>
<evidence type="ECO:0000256" key="6">
    <source>
        <dbReference type="ARBA" id="ARBA00022927"/>
    </source>
</evidence>
<evidence type="ECO:0000256" key="5">
    <source>
        <dbReference type="ARBA" id="ARBA00022692"/>
    </source>
</evidence>
<feature type="transmembrane region" description="Helical" evidence="12">
    <location>
        <begin position="223"/>
        <end position="241"/>
    </location>
</feature>
<keyword evidence="11" id="KW-0175">Coiled coil</keyword>
<evidence type="ECO:0000256" key="7">
    <source>
        <dbReference type="ARBA" id="ARBA00022989"/>
    </source>
</evidence>
<dbReference type="EMBL" id="VTPC01007978">
    <property type="protein sequence ID" value="KAF2893461.1"/>
    <property type="molecule type" value="Genomic_DNA"/>
</dbReference>
<dbReference type="PANTHER" id="PTHR21094">
    <property type="entry name" value="GOS-28 SNARE- RELATED"/>
    <property type="match status" value="1"/>
</dbReference>
<dbReference type="GO" id="GO:0031201">
    <property type="term" value="C:SNARE complex"/>
    <property type="evidence" value="ECO:0007669"/>
    <property type="project" value="TreeGrafter"/>
</dbReference>
<dbReference type="OrthoDB" id="422156at2759"/>
<keyword evidence="6 10" id="KW-0653">Protein transport</keyword>
<comment type="subunit">
    <text evidence="10">Component of several multiprotein Golgi SNARE complexes.</text>
</comment>
<evidence type="ECO:0000256" key="2">
    <source>
        <dbReference type="ARBA" id="ARBA00008473"/>
    </source>
</evidence>
<proteinExistence type="inferred from homology"/>
<dbReference type="GO" id="GO:0006888">
    <property type="term" value="P:endoplasmic reticulum to Golgi vesicle-mediated transport"/>
    <property type="evidence" value="ECO:0007669"/>
    <property type="project" value="InterPro"/>
</dbReference>
<organism evidence="13 14">
    <name type="scientific">Ignelater luminosus</name>
    <name type="common">Cucubano</name>
    <name type="synonym">Pyrophorus luminosus</name>
    <dbReference type="NCBI Taxonomy" id="2038154"/>
    <lineage>
        <taxon>Eukaryota</taxon>
        <taxon>Metazoa</taxon>
        <taxon>Ecdysozoa</taxon>
        <taxon>Arthropoda</taxon>
        <taxon>Hexapoda</taxon>
        <taxon>Insecta</taxon>
        <taxon>Pterygota</taxon>
        <taxon>Neoptera</taxon>
        <taxon>Endopterygota</taxon>
        <taxon>Coleoptera</taxon>
        <taxon>Polyphaga</taxon>
        <taxon>Elateriformia</taxon>
        <taxon>Elateroidea</taxon>
        <taxon>Elateridae</taxon>
        <taxon>Agrypninae</taxon>
        <taxon>Pyrophorini</taxon>
        <taxon>Ignelater</taxon>
    </lineage>
</organism>
<dbReference type="CDD" id="cd15864">
    <property type="entry name" value="SNARE_GS28"/>
    <property type="match status" value="1"/>
</dbReference>
<dbReference type="Proteomes" id="UP000801492">
    <property type="component" value="Unassembled WGS sequence"/>
</dbReference>
<gene>
    <name evidence="13" type="ORF">ILUMI_12721</name>
</gene>
<accession>A0A8K0GC26</accession>
<evidence type="ECO:0000256" key="3">
    <source>
        <dbReference type="ARBA" id="ARBA00015612"/>
    </source>
</evidence>
<comment type="caution">
    <text evidence="13">The sequence shown here is derived from an EMBL/GenBank/DDBJ whole genome shotgun (WGS) entry which is preliminary data.</text>
</comment>
<dbReference type="GO" id="GO:0015031">
    <property type="term" value="P:protein transport"/>
    <property type="evidence" value="ECO:0007669"/>
    <property type="project" value="UniProtKB-KW"/>
</dbReference>
<dbReference type="GO" id="GO:0005484">
    <property type="term" value="F:SNAP receptor activity"/>
    <property type="evidence" value="ECO:0007669"/>
    <property type="project" value="TreeGrafter"/>
</dbReference>
<dbReference type="GO" id="GO:0006906">
    <property type="term" value="P:vesicle fusion"/>
    <property type="evidence" value="ECO:0007669"/>
    <property type="project" value="TreeGrafter"/>
</dbReference>
<dbReference type="GO" id="GO:0005801">
    <property type="term" value="C:cis-Golgi network"/>
    <property type="evidence" value="ECO:0007669"/>
    <property type="project" value="InterPro"/>
</dbReference>
<keyword evidence="5 12" id="KW-0812">Transmembrane</keyword>
<reference evidence="13" key="1">
    <citation type="submission" date="2019-08" db="EMBL/GenBank/DDBJ databases">
        <title>The genome of the North American firefly Photinus pyralis.</title>
        <authorList>
            <consortium name="Photinus pyralis genome working group"/>
            <person name="Fallon T.R."/>
            <person name="Sander Lower S.E."/>
            <person name="Weng J.-K."/>
        </authorList>
    </citation>
    <scope>NUCLEOTIDE SEQUENCE</scope>
    <source>
        <strain evidence="13">TRF0915ILg1</strain>
        <tissue evidence="13">Whole body</tissue>
    </source>
</reference>
<feature type="coiled-coil region" evidence="11">
    <location>
        <begin position="14"/>
        <end position="41"/>
    </location>
</feature>
<keyword evidence="10" id="KW-0931">ER-Golgi transport</keyword>
<evidence type="ECO:0000256" key="8">
    <source>
        <dbReference type="ARBA" id="ARBA00023034"/>
    </source>
</evidence>
<comment type="similarity">
    <text evidence="2 10">Belongs to the GOSR1 family.</text>
</comment>
<dbReference type="PANTHER" id="PTHR21094:SF2">
    <property type="entry name" value="GOLGI SNAP RECEPTOR COMPLEX MEMBER 1"/>
    <property type="match status" value="1"/>
</dbReference>
<evidence type="ECO:0000256" key="10">
    <source>
        <dbReference type="PIRNR" id="PIRNR027109"/>
    </source>
</evidence>
<dbReference type="InterPro" id="IPR023601">
    <property type="entry name" value="Golgi_SNAP_su1"/>
</dbReference>